<gene>
    <name evidence="1" type="ORF">KG103_16910</name>
</gene>
<evidence type="ECO:0000313" key="2">
    <source>
        <dbReference type="Proteomes" id="UP000677804"/>
    </source>
</evidence>
<accession>A0ABX8D3W1</accession>
<dbReference type="EMBL" id="CP074405">
    <property type="protein sequence ID" value="QVI62069.1"/>
    <property type="molecule type" value="Genomic_DNA"/>
</dbReference>
<dbReference type="RefSeq" id="WP_089797836.1">
    <property type="nucleotide sequence ID" value="NZ_CP074405.1"/>
</dbReference>
<dbReference type="Proteomes" id="UP000677804">
    <property type="component" value="Chromosome"/>
</dbReference>
<organism evidence="1 2">
    <name type="scientific">Cellulomonas wangleii</name>
    <dbReference type="NCBI Taxonomy" id="2816956"/>
    <lineage>
        <taxon>Bacteria</taxon>
        <taxon>Bacillati</taxon>
        <taxon>Actinomycetota</taxon>
        <taxon>Actinomycetes</taxon>
        <taxon>Micrococcales</taxon>
        <taxon>Cellulomonadaceae</taxon>
        <taxon>Cellulomonas</taxon>
    </lineage>
</organism>
<keyword evidence="2" id="KW-1185">Reference proteome</keyword>
<protein>
    <submittedName>
        <fullName evidence="1">Uncharacterized protein</fullName>
    </submittedName>
</protein>
<reference evidence="1 2" key="1">
    <citation type="submission" date="2021-05" db="EMBL/GenBank/DDBJ databases">
        <title>Novel species in genus Cellulomonas.</title>
        <authorList>
            <person name="Zhang G."/>
        </authorList>
    </citation>
    <scope>NUCLEOTIDE SEQUENCE [LARGE SCALE GENOMIC DNA]</scope>
    <source>
        <strain evidence="2">zg-ZUI222</strain>
    </source>
</reference>
<proteinExistence type="predicted"/>
<evidence type="ECO:0000313" key="1">
    <source>
        <dbReference type="EMBL" id="QVI62069.1"/>
    </source>
</evidence>
<name>A0ABX8D3W1_9CELL</name>
<sequence length="88" mass="10111">MTAHTEYFGILWDGDSASRPRAILRRRPVGDEWEEELLRSDGTWEGTGILALVSLNMYEHDVQPISAATARDFERRLLSRRPAEHDES</sequence>